<comment type="cofactor">
    <cofactor evidence="1">
        <name>Mn(2+)</name>
        <dbReference type="ChEBI" id="CHEBI:29035"/>
    </cofactor>
</comment>
<dbReference type="Proteomes" id="UP000321518">
    <property type="component" value="Unassembled WGS sequence"/>
</dbReference>
<dbReference type="SUPFAM" id="SSF64182">
    <property type="entry name" value="DHH phosphoesterases"/>
    <property type="match status" value="1"/>
</dbReference>
<proteinExistence type="predicted"/>
<dbReference type="AlphaFoldDB" id="A0A511KHL9"/>
<dbReference type="GO" id="GO:0005737">
    <property type="term" value="C:cytoplasm"/>
    <property type="evidence" value="ECO:0007669"/>
    <property type="project" value="InterPro"/>
</dbReference>
<keyword evidence="4" id="KW-0464">Manganese</keyword>
<keyword evidence="2" id="KW-0479">Metal-binding</keyword>
<dbReference type="InterPro" id="IPR001667">
    <property type="entry name" value="DDH_dom"/>
</dbReference>
<dbReference type="Pfam" id="PF01368">
    <property type="entry name" value="DHH"/>
    <property type="match status" value="1"/>
</dbReference>
<feature type="domain" description="DHHA2" evidence="5">
    <location>
        <begin position="274"/>
        <end position="441"/>
    </location>
</feature>
<dbReference type="GO" id="GO:0046872">
    <property type="term" value="F:metal ion binding"/>
    <property type="evidence" value="ECO:0007669"/>
    <property type="project" value="UniProtKB-KW"/>
</dbReference>
<evidence type="ECO:0000313" key="7">
    <source>
        <dbReference type="Proteomes" id="UP000321518"/>
    </source>
</evidence>
<evidence type="ECO:0000259" key="5">
    <source>
        <dbReference type="SMART" id="SM01131"/>
    </source>
</evidence>
<sequence>MLLPPRFLRISASTAGLMAHGQADSFGQLLKSKKEAFLSAVNGETELDKWVISVGNEAGDLDSMACAIGYAHFATQNAVSSRQYVPLVLTARSDLHLRPENVLALSDAGISSDSILTIDELPSSRVSNLGARFALVDHNVLLPMFRSDPSTVDNEEEDKRVVSVIDHHADEGRHLDASPRLISPVGSCSSLVTSHFASSSNFSLPTPLADLLLSAIMIDTRLKPTSEGGKATETDVSAVSTLLPFSSFSASTATTNFSTSITPSSALNALKAHNARLSSAKEDVSRLSGHDLLRRDYKEYAELTFRYGLSTVPLSLSTWLEKFADSGEKKLEGLLQDTRRWMDERKLDLLGILTSYTHIKKSGQPGKHRRELLILSRNERLSKVVFSGLEKDEVLQLEEWKDVKDFGVQEGGKGVEKWKVWQQGNDKATRKQVAPALKALVLKASGQAA</sequence>
<evidence type="ECO:0000256" key="1">
    <source>
        <dbReference type="ARBA" id="ARBA00001936"/>
    </source>
</evidence>
<dbReference type="OrthoDB" id="374045at2759"/>
<dbReference type="InterPro" id="IPR038222">
    <property type="entry name" value="DHHA2_dom_sf"/>
</dbReference>
<evidence type="ECO:0000256" key="2">
    <source>
        <dbReference type="ARBA" id="ARBA00022723"/>
    </source>
</evidence>
<dbReference type="GO" id="GO:0004309">
    <property type="term" value="F:exopolyphosphatase activity"/>
    <property type="evidence" value="ECO:0007669"/>
    <property type="project" value="TreeGrafter"/>
</dbReference>
<evidence type="ECO:0000313" key="6">
    <source>
        <dbReference type="EMBL" id="GEM09868.1"/>
    </source>
</evidence>
<dbReference type="SMART" id="SM01131">
    <property type="entry name" value="DHHA2"/>
    <property type="match status" value="1"/>
</dbReference>
<dbReference type="PANTHER" id="PTHR12112">
    <property type="entry name" value="BNIP - RELATED"/>
    <property type="match status" value="1"/>
</dbReference>
<dbReference type="InterPro" id="IPR004097">
    <property type="entry name" value="DHHA2"/>
</dbReference>
<gene>
    <name evidence="6" type="ORF">Rt10032_c09g3885</name>
</gene>
<organism evidence="6 7">
    <name type="scientific">Rhodotorula toruloides</name>
    <name type="common">Yeast</name>
    <name type="synonym">Rhodosporidium toruloides</name>
    <dbReference type="NCBI Taxonomy" id="5286"/>
    <lineage>
        <taxon>Eukaryota</taxon>
        <taxon>Fungi</taxon>
        <taxon>Dikarya</taxon>
        <taxon>Basidiomycota</taxon>
        <taxon>Pucciniomycotina</taxon>
        <taxon>Microbotryomycetes</taxon>
        <taxon>Sporidiobolales</taxon>
        <taxon>Sporidiobolaceae</taxon>
        <taxon>Rhodotorula</taxon>
    </lineage>
</organism>
<dbReference type="EMBL" id="BJWK01000009">
    <property type="protein sequence ID" value="GEM09868.1"/>
    <property type="molecule type" value="Genomic_DNA"/>
</dbReference>
<keyword evidence="3" id="KW-0378">Hydrolase</keyword>
<dbReference type="PANTHER" id="PTHR12112:SF39">
    <property type="entry name" value="EG:152A3.5 PROTEIN (FBGN0003116_PN PROTEIN)"/>
    <property type="match status" value="1"/>
</dbReference>
<accession>A0A511KHL9</accession>
<evidence type="ECO:0000256" key="3">
    <source>
        <dbReference type="ARBA" id="ARBA00022801"/>
    </source>
</evidence>
<protein>
    <submittedName>
        <fullName evidence="6">Exopolyphosphatase</fullName>
    </submittedName>
</protein>
<dbReference type="Pfam" id="PF02833">
    <property type="entry name" value="DHHA2"/>
    <property type="match status" value="1"/>
</dbReference>
<dbReference type="InterPro" id="IPR038763">
    <property type="entry name" value="DHH_sf"/>
</dbReference>
<reference evidence="6 7" key="1">
    <citation type="submission" date="2019-07" db="EMBL/GenBank/DDBJ databases">
        <title>Rhodotorula toruloides NBRC10032 genome sequencing.</title>
        <authorList>
            <person name="Shida Y."/>
            <person name="Takaku H."/>
            <person name="Ogasawara W."/>
            <person name="Mori K."/>
        </authorList>
    </citation>
    <scope>NUCLEOTIDE SEQUENCE [LARGE SCALE GENOMIC DNA]</scope>
    <source>
        <strain evidence="6 7">NBRC10032</strain>
    </source>
</reference>
<name>A0A511KHL9_RHOTO</name>
<dbReference type="Gene3D" id="3.10.310.20">
    <property type="entry name" value="DHHA2 domain"/>
    <property type="match status" value="1"/>
</dbReference>
<comment type="caution">
    <text evidence="6">The sequence shown here is derived from an EMBL/GenBank/DDBJ whole genome shotgun (WGS) entry which is preliminary data.</text>
</comment>
<evidence type="ECO:0000256" key="4">
    <source>
        <dbReference type="ARBA" id="ARBA00023211"/>
    </source>
</evidence>
<dbReference type="Gene3D" id="3.90.1640.10">
    <property type="entry name" value="inorganic pyrophosphatase (n-terminal core)"/>
    <property type="match status" value="1"/>
</dbReference>